<dbReference type="Gene3D" id="1.10.10.630">
    <property type="entry name" value="DnaD domain-like"/>
    <property type="match status" value="1"/>
</dbReference>
<dbReference type="InterPro" id="IPR034829">
    <property type="entry name" value="DnaD-like_sf"/>
</dbReference>
<dbReference type="InterPro" id="IPR006343">
    <property type="entry name" value="DnaB/C_C"/>
</dbReference>
<sequence length="242" mass="27456">MMDEFAKALLAEGNTTVATLLVRRYRELGMTNDEFLVYLQLKSFADQGVAFPETKDLAAALGKSEQQVFDLLHQMIEKKLIQIQPIQKKGQLASDAYDFSLIFEKLAKLTTTQTTATDSRPVATGQSSRQAVFQQIEQEFGRPLSPIELEMISQWLDQDHYEPELVLLALKEAVLSQVYSLKYMDRILLSWEKKHLKTAAQVQQDKARRDRPNTSAPTSKQSTANSPHIPLFNIGDQPYHDV</sequence>
<evidence type="ECO:0000256" key="1">
    <source>
        <dbReference type="ARBA" id="ARBA00093462"/>
    </source>
</evidence>
<dbReference type="PANTHER" id="PTHR37293">
    <property type="entry name" value="PHAGE REPLICATION PROTEIN-RELATED"/>
    <property type="match status" value="1"/>
</dbReference>
<proteinExistence type="inferred from homology"/>
<name>A0A0R1HSR5_9LACO</name>
<dbReference type="AlphaFoldDB" id="A0A0R1HSR5"/>
<evidence type="ECO:0000259" key="3">
    <source>
        <dbReference type="Pfam" id="PF07261"/>
    </source>
</evidence>
<evidence type="ECO:0000256" key="2">
    <source>
        <dbReference type="SAM" id="MobiDB-lite"/>
    </source>
</evidence>
<dbReference type="Gene3D" id="1.10.10.10">
    <property type="entry name" value="Winged helix-like DNA-binding domain superfamily/Winged helix DNA-binding domain"/>
    <property type="match status" value="1"/>
</dbReference>
<dbReference type="Pfam" id="PF07261">
    <property type="entry name" value="DnaB_2"/>
    <property type="match status" value="1"/>
</dbReference>
<dbReference type="NCBIfam" id="TIGR01446">
    <property type="entry name" value="DnaD_dom"/>
    <property type="match status" value="1"/>
</dbReference>
<comment type="caution">
    <text evidence="5">The sequence shown here is derived from an EMBL/GenBank/DDBJ whole genome shotgun (WGS) entry which is preliminary data.</text>
</comment>
<evidence type="ECO:0000313" key="6">
    <source>
        <dbReference type="Proteomes" id="UP000050911"/>
    </source>
</evidence>
<dbReference type="PATRIC" id="fig|1302272.5.peg.244"/>
<dbReference type="STRING" id="1302272.FC96_GL000247"/>
<dbReference type="EMBL" id="AZCX01000001">
    <property type="protein sequence ID" value="KRK49323.1"/>
    <property type="molecule type" value="Genomic_DNA"/>
</dbReference>
<evidence type="ECO:0000259" key="4">
    <source>
        <dbReference type="Pfam" id="PF21984"/>
    </source>
</evidence>
<organism evidence="5 6">
    <name type="scientific">Secundilactobacillus kimchicus JCM 15530</name>
    <dbReference type="NCBI Taxonomy" id="1302272"/>
    <lineage>
        <taxon>Bacteria</taxon>
        <taxon>Bacillati</taxon>
        <taxon>Bacillota</taxon>
        <taxon>Bacilli</taxon>
        <taxon>Lactobacillales</taxon>
        <taxon>Lactobacillaceae</taxon>
        <taxon>Secundilactobacillus</taxon>
    </lineage>
</organism>
<keyword evidence="6" id="KW-1185">Reference proteome</keyword>
<dbReference type="InterPro" id="IPR036388">
    <property type="entry name" value="WH-like_DNA-bd_sf"/>
</dbReference>
<protein>
    <submittedName>
        <fullName evidence="5">DNA replication protein DnaD</fullName>
    </submittedName>
</protein>
<reference evidence="5 6" key="1">
    <citation type="journal article" date="2015" name="Genome Announc.">
        <title>Expanding the biotechnology potential of lactobacilli through comparative genomics of 213 strains and associated genera.</title>
        <authorList>
            <person name="Sun Z."/>
            <person name="Harris H.M."/>
            <person name="McCann A."/>
            <person name="Guo C."/>
            <person name="Argimon S."/>
            <person name="Zhang W."/>
            <person name="Yang X."/>
            <person name="Jeffery I.B."/>
            <person name="Cooney J.C."/>
            <person name="Kagawa T.F."/>
            <person name="Liu W."/>
            <person name="Song Y."/>
            <person name="Salvetti E."/>
            <person name="Wrobel A."/>
            <person name="Rasinkangas P."/>
            <person name="Parkhill J."/>
            <person name="Rea M.C."/>
            <person name="O'Sullivan O."/>
            <person name="Ritari J."/>
            <person name="Douillard F.P."/>
            <person name="Paul Ross R."/>
            <person name="Yang R."/>
            <person name="Briner A.E."/>
            <person name="Felis G.E."/>
            <person name="de Vos W.M."/>
            <person name="Barrangou R."/>
            <person name="Klaenhammer T.R."/>
            <person name="Caufield P.W."/>
            <person name="Cui Y."/>
            <person name="Zhang H."/>
            <person name="O'Toole P.W."/>
        </authorList>
    </citation>
    <scope>NUCLEOTIDE SEQUENCE [LARGE SCALE GENOMIC DNA]</scope>
    <source>
        <strain evidence="5 6">JCM 15530</strain>
    </source>
</reference>
<dbReference type="SUPFAM" id="SSF158499">
    <property type="entry name" value="DnaD domain-like"/>
    <property type="match status" value="1"/>
</dbReference>
<dbReference type="PANTHER" id="PTHR37293:SF6">
    <property type="entry name" value="DNA REPLICATION PROTEIN DNAD"/>
    <property type="match status" value="1"/>
</dbReference>
<feature type="region of interest" description="Disordered" evidence="2">
    <location>
        <begin position="200"/>
        <end position="242"/>
    </location>
</feature>
<gene>
    <name evidence="5" type="ORF">FC96_GL000247</name>
</gene>
<dbReference type="InterPro" id="IPR053162">
    <property type="entry name" value="DnaD"/>
</dbReference>
<feature type="domain" description="DnaD N-terminal" evidence="4">
    <location>
        <begin position="18"/>
        <end position="114"/>
    </location>
</feature>
<dbReference type="Proteomes" id="UP000050911">
    <property type="component" value="Unassembled WGS sequence"/>
</dbReference>
<comment type="similarity">
    <text evidence="1">Belongs to the DnaB/DnaD family.</text>
</comment>
<feature type="domain" description="DnaB/C C-terminal" evidence="3">
    <location>
        <begin position="133"/>
        <end position="205"/>
    </location>
</feature>
<feature type="compositionally biased region" description="Polar residues" evidence="2">
    <location>
        <begin position="213"/>
        <end position="226"/>
    </location>
</feature>
<dbReference type="InterPro" id="IPR053843">
    <property type="entry name" value="DnaD_N"/>
</dbReference>
<accession>A0A0R1HSR5</accession>
<evidence type="ECO:0000313" key="5">
    <source>
        <dbReference type="EMBL" id="KRK49323.1"/>
    </source>
</evidence>
<dbReference type="Pfam" id="PF21984">
    <property type="entry name" value="DnaD_N"/>
    <property type="match status" value="1"/>
</dbReference>